<evidence type="ECO:0000256" key="5">
    <source>
        <dbReference type="SAM" id="MobiDB-lite"/>
    </source>
</evidence>
<dbReference type="Gene3D" id="3.30.470.20">
    <property type="entry name" value="ATP-grasp fold, B domain"/>
    <property type="match status" value="1"/>
</dbReference>
<comment type="caution">
    <text evidence="7">The sequence shown here is derived from an EMBL/GenBank/DDBJ whole genome shotgun (WGS) entry which is preliminary data.</text>
</comment>
<proteinExistence type="predicted"/>
<sequence>MTENPRIAVIGGTRPAIRKARAAGYDVVWVHHPRELDPAGLRDVQEAHLVAYWEPPAVTELLRTVHRLRPLARVVSMTEDGLESAAAATSALGLPGTGHSVVELLHDKLAFRTRLRERGVDGVAVGTGHGERDIRAFVEEHGPAVIKPRFGSGSIGVRVVHGLREVPEVAAWAERFGLHSFLIEEYLQGPEISVESFSFGGRHTVLAHTAKETLDSLVEIGHVQPAGLEAESARRVDDLVARMLDAVGLTDGPAHTEVKLTPQGPRLIESHNRRGGDRIVDLVEEVHGIDIDALAFRWYAGTTGPVAPGDPRGGAAVRFLTAEPGVVQQIEGVDAVRADPDVLDVQISVSPGDTVSPLAWSYDRAGLVLVRGSDASEARDRARKLAERITIRTAPGERRADRRHISAVAPRPDRLLGTTPLPRSEPGTPPAPDRPAEPPVLSGRKGPAGLGTEGAEPRGKE</sequence>
<dbReference type="Pfam" id="PF13535">
    <property type="entry name" value="ATP-grasp_4"/>
    <property type="match status" value="1"/>
</dbReference>
<feature type="domain" description="ATP-grasp" evidence="6">
    <location>
        <begin position="112"/>
        <end position="300"/>
    </location>
</feature>
<dbReference type="PANTHER" id="PTHR43585:SF2">
    <property type="entry name" value="ATP-GRASP ENZYME FSQD"/>
    <property type="match status" value="1"/>
</dbReference>
<keyword evidence="1" id="KW-0436">Ligase</keyword>
<dbReference type="EMBL" id="JAFFZM010000004">
    <property type="protein sequence ID" value="MBO8198464.1"/>
    <property type="molecule type" value="Genomic_DNA"/>
</dbReference>
<keyword evidence="2 4" id="KW-0547">Nucleotide-binding</keyword>
<dbReference type="Pfam" id="PF18603">
    <property type="entry name" value="LAL_C2"/>
    <property type="match status" value="1"/>
</dbReference>
<dbReference type="GeneID" id="96258764"/>
<dbReference type="PROSITE" id="PS50975">
    <property type="entry name" value="ATP_GRASP"/>
    <property type="match status" value="1"/>
</dbReference>
<evidence type="ECO:0000256" key="2">
    <source>
        <dbReference type="ARBA" id="ARBA00022741"/>
    </source>
</evidence>
<dbReference type="Pfam" id="PF18130">
    <property type="entry name" value="ATPgrasp_N"/>
    <property type="match status" value="1"/>
</dbReference>
<dbReference type="InterPro" id="IPR052032">
    <property type="entry name" value="ATP-dep_AA_Ligase"/>
</dbReference>
<evidence type="ECO:0000313" key="7">
    <source>
        <dbReference type="EMBL" id="MBO8198464.1"/>
    </source>
</evidence>
<feature type="region of interest" description="Disordered" evidence="5">
    <location>
        <begin position="393"/>
        <end position="461"/>
    </location>
</feature>
<keyword evidence="8" id="KW-1185">Reference proteome</keyword>
<dbReference type="Proteomes" id="UP000721954">
    <property type="component" value="Unassembled WGS sequence"/>
</dbReference>
<dbReference type="RefSeq" id="WP_209210192.1">
    <property type="nucleotide sequence ID" value="NZ_JAFFZM010000004.1"/>
</dbReference>
<evidence type="ECO:0000313" key="8">
    <source>
        <dbReference type="Proteomes" id="UP000721954"/>
    </source>
</evidence>
<dbReference type="SUPFAM" id="SSF56059">
    <property type="entry name" value="Glutathione synthetase ATP-binding domain-like"/>
    <property type="match status" value="1"/>
</dbReference>
<evidence type="ECO:0000256" key="3">
    <source>
        <dbReference type="ARBA" id="ARBA00022840"/>
    </source>
</evidence>
<accession>A0ABS3XST4</accession>
<dbReference type="InterPro" id="IPR040570">
    <property type="entry name" value="LAL_C2"/>
</dbReference>
<protein>
    <submittedName>
        <fullName evidence="7">ATP-grasp domain-containing protein</fullName>
    </submittedName>
</protein>
<dbReference type="InterPro" id="IPR041472">
    <property type="entry name" value="BL00235/CARNS1_N"/>
</dbReference>
<dbReference type="PANTHER" id="PTHR43585">
    <property type="entry name" value="FUMIPYRROLE BIOSYNTHESIS PROTEIN C"/>
    <property type="match status" value="1"/>
</dbReference>
<gene>
    <name evidence="7" type="ORF">JW613_09110</name>
</gene>
<evidence type="ECO:0000256" key="1">
    <source>
        <dbReference type="ARBA" id="ARBA00022598"/>
    </source>
</evidence>
<dbReference type="Gene3D" id="3.40.50.20">
    <property type="match status" value="1"/>
</dbReference>
<evidence type="ECO:0000259" key="6">
    <source>
        <dbReference type="PROSITE" id="PS50975"/>
    </source>
</evidence>
<reference evidence="7 8" key="1">
    <citation type="submission" date="2021-02" db="EMBL/GenBank/DDBJ databases">
        <title>Streptomyces spirodelae sp. nov., isolated from duckweed.</title>
        <authorList>
            <person name="Saimee Y."/>
            <person name="Duangmal K."/>
        </authorList>
    </citation>
    <scope>NUCLEOTIDE SEQUENCE [LARGE SCALE GENOMIC DNA]</scope>
    <source>
        <strain evidence="7 8">DSM 42105</strain>
    </source>
</reference>
<dbReference type="InterPro" id="IPR011761">
    <property type="entry name" value="ATP-grasp"/>
</dbReference>
<evidence type="ECO:0000256" key="4">
    <source>
        <dbReference type="PROSITE-ProRule" id="PRU00409"/>
    </source>
</evidence>
<feature type="compositionally biased region" description="Basic and acidic residues" evidence="5">
    <location>
        <begin position="393"/>
        <end position="404"/>
    </location>
</feature>
<organism evidence="7 8">
    <name type="scientific">Streptomyces smyrnaeus</name>
    <dbReference type="NCBI Taxonomy" id="1387713"/>
    <lineage>
        <taxon>Bacteria</taxon>
        <taxon>Bacillati</taxon>
        <taxon>Actinomycetota</taxon>
        <taxon>Actinomycetes</taxon>
        <taxon>Kitasatosporales</taxon>
        <taxon>Streptomycetaceae</taxon>
        <taxon>Streptomyces</taxon>
    </lineage>
</organism>
<name>A0ABS3XST4_9ACTN</name>
<keyword evidence="3 4" id="KW-0067">ATP-binding</keyword>